<name>A0ABX1N777_9RHOO</name>
<dbReference type="Pfam" id="PF16732">
    <property type="entry name" value="ComP_DUS"/>
    <property type="match status" value="1"/>
</dbReference>
<evidence type="ECO:0000313" key="3">
    <source>
        <dbReference type="EMBL" id="NMF95077.1"/>
    </source>
</evidence>
<dbReference type="PANTHER" id="PTHR30093">
    <property type="entry name" value="GENERAL SECRETION PATHWAY PROTEIN G"/>
    <property type="match status" value="1"/>
</dbReference>
<dbReference type="RefSeq" id="WP_169200279.1">
    <property type="nucleotide sequence ID" value="NZ_WTVH02000009.1"/>
</dbReference>
<proteinExistence type="predicted"/>
<dbReference type="EMBL" id="WTVH01000046">
    <property type="protein sequence ID" value="NMF95077.1"/>
    <property type="molecule type" value="Genomic_DNA"/>
</dbReference>
<keyword evidence="2" id="KW-0812">Transmembrane</keyword>
<protein>
    <submittedName>
        <fullName evidence="3">Prepilin-type N-terminal cleavage/methylation domain-containing protein</fullName>
    </submittedName>
</protein>
<dbReference type="InterPro" id="IPR000983">
    <property type="entry name" value="Bac_GSPG_pilin"/>
</dbReference>
<comment type="caution">
    <text evidence="3">The sequence shown here is derived from an EMBL/GenBank/DDBJ whole genome shotgun (WGS) entry which is preliminary data.</text>
</comment>
<gene>
    <name evidence="3" type="ORF">GO608_17335</name>
</gene>
<dbReference type="Gene3D" id="3.30.700.10">
    <property type="entry name" value="Glycoprotein, Type 4 Pilin"/>
    <property type="match status" value="1"/>
</dbReference>
<dbReference type="PANTHER" id="PTHR30093:SF47">
    <property type="entry name" value="TYPE IV PILUS NON-CORE MINOR PILIN PILE"/>
    <property type="match status" value="1"/>
</dbReference>
<dbReference type="PROSITE" id="PS00409">
    <property type="entry name" value="PROKAR_NTER_METHYL"/>
    <property type="match status" value="1"/>
</dbReference>
<evidence type="ECO:0000313" key="4">
    <source>
        <dbReference type="Proteomes" id="UP000601990"/>
    </source>
</evidence>
<keyword evidence="1" id="KW-0488">Methylation</keyword>
<keyword evidence="4" id="KW-1185">Reference proteome</keyword>
<keyword evidence="2" id="KW-0472">Membrane</keyword>
<dbReference type="InterPro" id="IPR031982">
    <property type="entry name" value="PilE-like"/>
</dbReference>
<reference evidence="3" key="1">
    <citation type="submission" date="2019-12" db="EMBL/GenBank/DDBJ databases">
        <title>Comparative genomics gives insights into the taxonomy of the Azoarcus-Aromatoleum group and reveals separate origins of nif in the plant-associated Azoarcus and non-plant-associated Aromatoleum sub-groups.</title>
        <authorList>
            <person name="Lafos M."/>
            <person name="Maluk M."/>
            <person name="Batista M."/>
            <person name="Junghare M."/>
            <person name="Carmona M."/>
            <person name="Faoro H."/>
            <person name="Cruz L.M."/>
            <person name="Battistoni F."/>
            <person name="De Souza E."/>
            <person name="Pedrosa F."/>
            <person name="Chen W.-M."/>
            <person name="Poole P.S."/>
            <person name="Dixon R.A."/>
            <person name="James E.K."/>
        </authorList>
    </citation>
    <scope>NUCLEOTIDE SEQUENCE</scope>
    <source>
        <strain evidence="3">U120</strain>
    </source>
</reference>
<dbReference type="PRINTS" id="PR00813">
    <property type="entry name" value="BCTERIALGSPG"/>
</dbReference>
<dbReference type="SUPFAM" id="SSF54523">
    <property type="entry name" value="Pili subunits"/>
    <property type="match status" value="1"/>
</dbReference>
<dbReference type="NCBIfam" id="TIGR02532">
    <property type="entry name" value="IV_pilin_GFxxxE"/>
    <property type="match status" value="1"/>
</dbReference>
<organism evidence="3 4">
    <name type="scientific">Aromatoleum buckelii</name>
    <dbReference type="NCBI Taxonomy" id="200254"/>
    <lineage>
        <taxon>Bacteria</taxon>
        <taxon>Pseudomonadati</taxon>
        <taxon>Pseudomonadota</taxon>
        <taxon>Betaproteobacteria</taxon>
        <taxon>Rhodocyclales</taxon>
        <taxon>Rhodocyclaceae</taxon>
        <taxon>Aromatoleum</taxon>
    </lineage>
</organism>
<sequence>MKSRTGGFTLIELMIAVAVVAILAAIAVPSYMESIRKSRRSDATTSLAKIQLAQETYRLNNTTYGTLVQLGLADPLPSTEGYYTIALSAVSAIGYTATASPVSGKSQAADTTCTTITMTVTGGGNTVSNGPTAACWSK</sequence>
<dbReference type="Proteomes" id="UP000601990">
    <property type="component" value="Unassembled WGS sequence"/>
</dbReference>
<dbReference type="InterPro" id="IPR012902">
    <property type="entry name" value="N_methyl_site"/>
</dbReference>
<evidence type="ECO:0000256" key="2">
    <source>
        <dbReference type="SAM" id="Phobius"/>
    </source>
</evidence>
<dbReference type="InterPro" id="IPR045584">
    <property type="entry name" value="Pilin-like"/>
</dbReference>
<dbReference type="Pfam" id="PF07963">
    <property type="entry name" value="N_methyl"/>
    <property type="match status" value="1"/>
</dbReference>
<keyword evidence="2" id="KW-1133">Transmembrane helix</keyword>
<evidence type="ECO:0000256" key="1">
    <source>
        <dbReference type="ARBA" id="ARBA00022481"/>
    </source>
</evidence>
<accession>A0ABX1N777</accession>
<feature type="transmembrane region" description="Helical" evidence="2">
    <location>
        <begin position="6"/>
        <end position="31"/>
    </location>
</feature>